<name>A0A2M4B1T0_9DIPT</name>
<sequence>MRTPGHMTAVAHLSAGFVATSSVAGFALRKLGNCSHGADRSNLRNSWASSSGSHTTRFFSSSYRSSTYPLSGKSRRCGCPSNP</sequence>
<accession>A0A2M4B1T0</accession>
<organism evidence="2">
    <name type="scientific">Anopheles triannulatus</name>
    <dbReference type="NCBI Taxonomy" id="58253"/>
    <lineage>
        <taxon>Eukaryota</taxon>
        <taxon>Metazoa</taxon>
        <taxon>Ecdysozoa</taxon>
        <taxon>Arthropoda</taxon>
        <taxon>Hexapoda</taxon>
        <taxon>Insecta</taxon>
        <taxon>Pterygota</taxon>
        <taxon>Neoptera</taxon>
        <taxon>Endopterygota</taxon>
        <taxon>Diptera</taxon>
        <taxon>Nematocera</taxon>
        <taxon>Culicoidea</taxon>
        <taxon>Culicidae</taxon>
        <taxon>Anophelinae</taxon>
        <taxon>Anopheles</taxon>
    </lineage>
</organism>
<protein>
    <submittedName>
        <fullName evidence="2">Putative secreted protein</fullName>
    </submittedName>
</protein>
<evidence type="ECO:0000313" key="2">
    <source>
        <dbReference type="EMBL" id="MBW46997.1"/>
    </source>
</evidence>
<feature type="region of interest" description="Disordered" evidence="1">
    <location>
        <begin position="63"/>
        <end position="83"/>
    </location>
</feature>
<dbReference type="EMBL" id="GGFK01013676">
    <property type="protein sequence ID" value="MBW46997.1"/>
    <property type="molecule type" value="Transcribed_RNA"/>
</dbReference>
<evidence type="ECO:0000256" key="1">
    <source>
        <dbReference type="SAM" id="MobiDB-lite"/>
    </source>
</evidence>
<dbReference type="AlphaFoldDB" id="A0A2M4B1T0"/>
<reference evidence="2" key="1">
    <citation type="submission" date="2018-01" db="EMBL/GenBank/DDBJ databases">
        <title>An insight into the sialome of Amazonian anophelines.</title>
        <authorList>
            <person name="Ribeiro J.M."/>
            <person name="Scarpassa V."/>
            <person name="Calvo E."/>
        </authorList>
    </citation>
    <scope>NUCLEOTIDE SEQUENCE</scope>
    <source>
        <tissue evidence="2">Salivary glands</tissue>
    </source>
</reference>
<proteinExistence type="predicted"/>